<dbReference type="SUPFAM" id="SSF47203">
    <property type="entry name" value="Acyl-CoA dehydrogenase C-terminal domain-like"/>
    <property type="match status" value="1"/>
</dbReference>
<dbReference type="GO" id="GO:0016740">
    <property type="term" value="F:transferase activity"/>
    <property type="evidence" value="ECO:0007669"/>
    <property type="project" value="UniProtKB-KW"/>
</dbReference>
<dbReference type="Proteomes" id="UP000507140">
    <property type="component" value="Unassembled WGS sequence"/>
</dbReference>
<name>A0ABM8LKE3_9BURK</name>
<gene>
    <name evidence="2" type="primary">smtB_4</name>
    <name evidence="2" type="ORF">LMG3415_05190</name>
</gene>
<protein>
    <submittedName>
        <fullName evidence="2">Succinyl-CoA--L-malate CoA-transferase beta subunit</fullName>
        <ecNumber evidence="2">2.8.3.22</ecNumber>
    </submittedName>
</protein>
<evidence type="ECO:0000313" key="2">
    <source>
        <dbReference type="EMBL" id="CAB3915103.1"/>
    </source>
</evidence>
<dbReference type="InterPro" id="IPR050483">
    <property type="entry name" value="CoA-transferase_III_domain"/>
</dbReference>
<dbReference type="PANTHER" id="PTHR48207">
    <property type="entry name" value="SUCCINATE--HYDROXYMETHYLGLUTARATE COA-TRANSFERASE"/>
    <property type="match status" value="1"/>
</dbReference>
<sequence length="434" mass="48124">MDGWDTASPSERARRIGAAKWMAGRAGRSIALDTLQLHGAVGFQDETAISHYARRLAANDALLADYGAEVLKVELPGGDGCRSFPPHEDGKPLWWKATNRNKQLISLDLRKPQGVALLKRLLPRFDVLIENFRLGTLDRWGLDRDTLWAIQPRLVILRTTAFGQDGPYRDRAGFTRIFEAMGGLTYITGEADGQPMHAGYPIGDSIGGLFGALGVMTALWKRARAPDAPGEEIDLALTEAMFKLMEFLPLKHDLLGEDHGRSGNTSQYSAPTGVFRSRDGDWVSLSGSTDALFAANCRAIDPADLIEDPRYASNAARCRHTAELNRLFSDWFAQHDLADILERFERHQGTLAPIYSTRQIVEDPQMRARGFLRPVPDRDFGTVRLQDVVPRFRNDPGHVYSTGGDIGQDNDAVYGELLGLDAEQRKSLREQGVI</sequence>
<dbReference type="Gene3D" id="3.30.1540.10">
    <property type="entry name" value="formyl-coa transferase, domain 3"/>
    <property type="match status" value="1"/>
</dbReference>
<dbReference type="EC" id="2.8.3.22" evidence="2"/>
<dbReference type="InterPro" id="IPR003673">
    <property type="entry name" value="CoA-Trfase_fam_III"/>
</dbReference>
<accession>A0ABM8LKE3</accession>
<dbReference type="EMBL" id="CADIKR010000008">
    <property type="protein sequence ID" value="CAB3915103.1"/>
    <property type="molecule type" value="Genomic_DNA"/>
</dbReference>
<dbReference type="InterPro" id="IPR023606">
    <property type="entry name" value="CoA-Trfase_III_dom_1_sf"/>
</dbReference>
<keyword evidence="3" id="KW-1185">Reference proteome</keyword>
<proteinExistence type="predicted"/>
<evidence type="ECO:0000256" key="1">
    <source>
        <dbReference type="ARBA" id="ARBA00022679"/>
    </source>
</evidence>
<organism evidence="2 3">
    <name type="scientific">Achromobacter mucicolens</name>
    <dbReference type="NCBI Taxonomy" id="1389922"/>
    <lineage>
        <taxon>Bacteria</taxon>
        <taxon>Pseudomonadati</taxon>
        <taxon>Pseudomonadota</taxon>
        <taxon>Betaproteobacteria</taxon>
        <taxon>Burkholderiales</taxon>
        <taxon>Alcaligenaceae</taxon>
        <taxon>Achromobacter</taxon>
    </lineage>
</organism>
<dbReference type="Gene3D" id="3.40.50.10540">
    <property type="entry name" value="Crotonobetainyl-coa:carnitine coa-transferase, domain 1"/>
    <property type="match status" value="1"/>
</dbReference>
<evidence type="ECO:0000313" key="3">
    <source>
        <dbReference type="Proteomes" id="UP000507140"/>
    </source>
</evidence>
<comment type="caution">
    <text evidence="2">The sequence shown here is derived from an EMBL/GenBank/DDBJ whole genome shotgun (WGS) entry which is preliminary data.</text>
</comment>
<reference evidence="2 3" key="1">
    <citation type="submission" date="2020-04" db="EMBL/GenBank/DDBJ databases">
        <authorList>
            <person name="De Canck E."/>
        </authorList>
    </citation>
    <scope>NUCLEOTIDE SEQUENCE [LARGE SCALE GENOMIC DNA]</scope>
    <source>
        <strain evidence="2 3">LMG 3415</strain>
    </source>
</reference>
<dbReference type="InterPro" id="IPR036250">
    <property type="entry name" value="AcylCo_DH-like_C"/>
</dbReference>
<dbReference type="PANTHER" id="PTHR48207:SF3">
    <property type="entry name" value="SUCCINATE--HYDROXYMETHYLGLUTARATE COA-TRANSFERASE"/>
    <property type="match status" value="1"/>
</dbReference>
<keyword evidence="1 2" id="KW-0808">Transferase</keyword>
<dbReference type="InterPro" id="IPR044855">
    <property type="entry name" value="CoA-Trfase_III_dom3_sf"/>
</dbReference>
<dbReference type="SUPFAM" id="SSF89796">
    <property type="entry name" value="CoA-transferase family III (CaiB/BaiF)"/>
    <property type="match status" value="1"/>
</dbReference>
<dbReference type="Pfam" id="PF02515">
    <property type="entry name" value="CoA_transf_3"/>
    <property type="match status" value="1"/>
</dbReference>